<feature type="transmembrane region" description="Helical" evidence="2">
    <location>
        <begin position="78"/>
        <end position="97"/>
    </location>
</feature>
<dbReference type="PANTHER" id="PTHR36339">
    <property type="entry name" value="F23A5.5"/>
    <property type="match status" value="1"/>
</dbReference>
<dbReference type="STRING" id="3818.A0A444XBW0"/>
<comment type="caution">
    <text evidence="3">The sequence shown here is derived from an EMBL/GenBank/DDBJ whole genome shotgun (WGS) entry which is preliminary data.</text>
</comment>
<dbReference type="Pfam" id="PF02330">
    <property type="entry name" value="MAM33"/>
    <property type="match status" value="1"/>
</dbReference>
<proteinExistence type="predicted"/>
<dbReference type="Proteomes" id="UP000289738">
    <property type="component" value="Chromosome B09"/>
</dbReference>
<evidence type="ECO:0008006" key="5">
    <source>
        <dbReference type="Google" id="ProtNLM"/>
    </source>
</evidence>
<feature type="compositionally biased region" description="Polar residues" evidence="1">
    <location>
        <begin position="172"/>
        <end position="181"/>
    </location>
</feature>
<feature type="compositionally biased region" description="Basic and acidic residues" evidence="1">
    <location>
        <begin position="206"/>
        <end position="229"/>
    </location>
</feature>
<accession>A0A444XBW0</accession>
<dbReference type="PANTHER" id="PTHR36339:SF2">
    <property type="entry name" value="F23A5.5"/>
    <property type="match status" value="1"/>
</dbReference>
<dbReference type="InterPro" id="IPR003428">
    <property type="entry name" value="MAM33"/>
</dbReference>
<dbReference type="AlphaFoldDB" id="A0A444XBW0"/>
<feature type="region of interest" description="Disordered" evidence="1">
    <location>
        <begin position="165"/>
        <end position="248"/>
    </location>
</feature>
<evidence type="ECO:0000313" key="3">
    <source>
        <dbReference type="EMBL" id="RYQ87176.1"/>
    </source>
</evidence>
<name>A0A444XBW0_ARAHY</name>
<dbReference type="SUPFAM" id="SSF54529">
    <property type="entry name" value="Mitochondrial glycoprotein MAM33-like"/>
    <property type="match status" value="1"/>
</dbReference>
<evidence type="ECO:0000256" key="2">
    <source>
        <dbReference type="SAM" id="Phobius"/>
    </source>
</evidence>
<keyword evidence="4" id="KW-1185">Reference proteome</keyword>
<dbReference type="GO" id="GO:0005759">
    <property type="term" value="C:mitochondrial matrix"/>
    <property type="evidence" value="ECO:0007669"/>
    <property type="project" value="InterPro"/>
</dbReference>
<dbReference type="EMBL" id="SDMP01000019">
    <property type="protein sequence ID" value="RYQ87176.1"/>
    <property type="molecule type" value="Genomic_DNA"/>
</dbReference>
<keyword evidence="2" id="KW-0812">Transmembrane</keyword>
<evidence type="ECO:0000313" key="4">
    <source>
        <dbReference type="Proteomes" id="UP000289738"/>
    </source>
</evidence>
<keyword evidence="2" id="KW-0472">Membrane</keyword>
<protein>
    <recommendedName>
        <fullName evidence="5">Mitochondrial glycoprotein</fullName>
    </recommendedName>
</protein>
<feature type="region of interest" description="Disordered" evidence="1">
    <location>
        <begin position="115"/>
        <end position="143"/>
    </location>
</feature>
<gene>
    <name evidence="3" type="ORF">Ahy_B09g094646</name>
</gene>
<keyword evidence="2" id="KW-1133">Transmembrane helix</keyword>
<sequence>MFGGRGRSLLRFSQRLGFPQTTSFCTNAKGTTSSNANKNDVVPTTDERYRMLENLDMMTAAKILFSDNPNKKKFGFDFHLVQFFFACLPSLAVYLVAQYARYEMRKMEADVEKKRKQKEEEEAKEKEKEMELNPPEEKEAKSNLELVEVKERLEKLEETVKEIVVESKKQSDSNLAKNQVTDAEKKSPKSSEPNDASSSSQSNKAVGEDRLDKHNSPKSKPDLGEEGKSLKATPNPSHPDPKGQNQARRTYLSEMRNEAFEGNMLRLLRREIQYELQSSPPNQATTSKFDSFVVDGRPGERWITLKRQYANEDIKVEATMFDGVAPAPTTSGGVANADEEQMHITVIVSISKGDSSYLEIMCSAWPDSIEINRLVTRSDENMSDNPYSGPEFNELDDELQDRLYDFLEVRGINDELAVFLHGYMKSKDKTEFIKWMERIKSFIERK</sequence>
<dbReference type="InterPro" id="IPR036561">
    <property type="entry name" value="MAM33_sf"/>
</dbReference>
<organism evidence="3 4">
    <name type="scientific">Arachis hypogaea</name>
    <name type="common">Peanut</name>
    <dbReference type="NCBI Taxonomy" id="3818"/>
    <lineage>
        <taxon>Eukaryota</taxon>
        <taxon>Viridiplantae</taxon>
        <taxon>Streptophyta</taxon>
        <taxon>Embryophyta</taxon>
        <taxon>Tracheophyta</taxon>
        <taxon>Spermatophyta</taxon>
        <taxon>Magnoliopsida</taxon>
        <taxon>eudicotyledons</taxon>
        <taxon>Gunneridae</taxon>
        <taxon>Pentapetalae</taxon>
        <taxon>rosids</taxon>
        <taxon>fabids</taxon>
        <taxon>Fabales</taxon>
        <taxon>Fabaceae</taxon>
        <taxon>Papilionoideae</taxon>
        <taxon>50 kb inversion clade</taxon>
        <taxon>dalbergioids sensu lato</taxon>
        <taxon>Dalbergieae</taxon>
        <taxon>Pterocarpus clade</taxon>
        <taxon>Arachis</taxon>
    </lineage>
</organism>
<reference evidence="3 4" key="1">
    <citation type="submission" date="2019-01" db="EMBL/GenBank/DDBJ databases">
        <title>Sequencing of cultivated peanut Arachis hypogaea provides insights into genome evolution and oil improvement.</title>
        <authorList>
            <person name="Chen X."/>
        </authorList>
    </citation>
    <scope>NUCLEOTIDE SEQUENCE [LARGE SCALE GENOMIC DNA]</scope>
    <source>
        <strain evidence="4">cv. Fuhuasheng</strain>
        <tissue evidence="3">Leaves</tissue>
    </source>
</reference>
<evidence type="ECO:0000256" key="1">
    <source>
        <dbReference type="SAM" id="MobiDB-lite"/>
    </source>
</evidence>
<feature type="compositionally biased region" description="Polar residues" evidence="1">
    <location>
        <begin position="190"/>
        <end position="204"/>
    </location>
</feature>
<dbReference type="Gene3D" id="3.10.280.10">
    <property type="entry name" value="Mitochondrial glycoprotein"/>
    <property type="match status" value="1"/>
</dbReference>